<dbReference type="RefSeq" id="WP_382172447.1">
    <property type="nucleotide sequence ID" value="NZ_JBHRXX010000002.1"/>
</dbReference>
<keyword evidence="1" id="KW-0472">Membrane</keyword>
<evidence type="ECO:0000313" key="2">
    <source>
        <dbReference type="EMBL" id="MFC3683360.1"/>
    </source>
</evidence>
<keyword evidence="1" id="KW-1133">Transmembrane helix</keyword>
<dbReference type="InterPro" id="IPR021529">
    <property type="entry name" value="DUF2798"/>
</dbReference>
<comment type="caution">
    <text evidence="2">The sequence shown here is derived from an EMBL/GenBank/DDBJ whole genome shotgun (WGS) entry which is preliminary data.</text>
</comment>
<evidence type="ECO:0000256" key="1">
    <source>
        <dbReference type="SAM" id="Phobius"/>
    </source>
</evidence>
<dbReference type="Pfam" id="PF11391">
    <property type="entry name" value="DUF2798"/>
    <property type="match status" value="2"/>
</dbReference>
<dbReference type="Proteomes" id="UP001595729">
    <property type="component" value="Unassembled WGS sequence"/>
</dbReference>
<evidence type="ECO:0000313" key="3">
    <source>
        <dbReference type="Proteomes" id="UP001595729"/>
    </source>
</evidence>
<gene>
    <name evidence="2" type="ORF">ACFOPI_07120</name>
</gene>
<feature type="transmembrane region" description="Helical" evidence="1">
    <location>
        <begin position="83"/>
        <end position="103"/>
    </location>
</feature>
<feature type="transmembrane region" description="Helical" evidence="1">
    <location>
        <begin position="123"/>
        <end position="142"/>
    </location>
</feature>
<reference evidence="3" key="1">
    <citation type="journal article" date="2019" name="Int. J. Syst. Evol. Microbiol.">
        <title>The Global Catalogue of Microorganisms (GCM) 10K type strain sequencing project: providing services to taxonomists for standard genome sequencing and annotation.</title>
        <authorList>
            <consortium name="The Broad Institute Genomics Platform"/>
            <consortium name="The Broad Institute Genome Sequencing Center for Infectious Disease"/>
            <person name="Wu L."/>
            <person name="Ma J."/>
        </authorList>
    </citation>
    <scope>NUCLEOTIDE SEQUENCE [LARGE SCALE GENOMIC DNA]</scope>
    <source>
        <strain evidence="3">KCTC 42501</strain>
    </source>
</reference>
<name>A0ABV7W0R8_9BURK</name>
<feature type="transmembrane region" description="Helical" evidence="1">
    <location>
        <begin position="43"/>
        <end position="63"/>
    </location>
</feature>
<protein>
    <submittedName>
        <fullName evidence="2">DUF2798 domain-containing protein</fullName>
    </submittedName>
</protein>
<organism evidence="2 3">
    <name type="scientific">Hydrogenophaga luteola</name>
    <dbReference type="NCBI Taxonomy" id="1591122"/>
    <lineage>
        <taxon>Bacteria</taxon>
        <taxon>Pseudomonadati</taxon>
        <taxon>Pseudomonadota</taxon>
        <taxon>Betaproteobacteria</taxon>
        <taxon>Burkholderiales</taxon>
        <taxon>Comamonadaceae</taxon>
        <taxon>Hydrogenophaga</taxon>
    </lineage>
</organism>
<feature type="transmembrane region" description="Helical" evidence="1">
    <location>
        <begin position="9"/>
        <end position="31"/>
    </location>
</feature>
<proteinExistence type="predicted"/>
<accession>A0ABV7W0R8</accession>
<sequence length="155" mass="17165">MTPFRRFQALYPVFLISITIALCITGLVTWLQTGTGGDFVQRWLKAAAMAVVVMLPMGSLVMVQVGRIVSRWWGHHSELRQRIVFALLMGLSMEALATGMATGANLGLSVEALTQWAHAYVRALPLGLCIGLFMAFVVRPWLQARMLRFGMGPKE</sequence>
<keyword evidence="3" id="KW-1185">Reference proteome</keyword>
<keyword evidence="1" id="KW-0812">Transmembrane</keyword>
<dbReference type="EMBL" id="JBHRXX010000002">
    <property type="protein sequence ID" value="MFC3683360.1"/>
    <property type="molecule type" value="Genomic_DNA"/>
</dbReference>